<dbReference type="Proteomes" id="UP000593564">
    <property type="component" value="Unassembled WGS sequence"/>
</dbReference>
<comment type="subcellular location">
    <subcellularLocation>
        <location evidence="1">Nucleus</location>
    </subcellularLocation>
</comment>
<keyword evidence="5" id="KW-0539">Nucleus</keyword>
<organism evidence="8 9">
    <name type="scientific">Camellia sinensis</name>
    <name type="common">Tea plant</name>
    <name type="synonym">Thea sinensis</name>
    <dbReference type="NCBI Taxonomy" id="4442"/>
    <lineage>
        <taxon>Eukaryota</taxon>
        <taxon>Viridiplantae</taxon>
        <taxon>Streptophyta</taxon>
        <taxon>Embryophyta</taxon>
        <taxon>Tracheophyta</taxon>
        <taxon>Spermatophyta</taxon>
        <taxon>Magnoliopsida</taxon>
        <taxon>eudicotyledons</taxon>
        <taxon>Gunneridae</taxon>
        <taxon>Pentapetalae</taxon>
        <taxon>asterids</taxon>
        <taxon>Ericales</taxon>
        <taxon>Theaceae</taxon>
        <taxon>Camellia</taxon>
    </lineage>
</organism>
<evidence type="ECO:0000259" key="7">
    <source>
        <dbReference type="PROSITE" id="PS50982"/>
    </source>
</evidence>
<evidence type="ECO:0000256" key="3">
    <source>
        <dbReference type="ARBA" id="ARBA00023125"/>
    </source>
</evidence>
<reference evidence="8 9" key="2">
    <citation type="submission" date="2020-07" db="EMBL/GenBank/DDBJ databases">
        <title>Genome assembly of wild tea tree DASZ reveals pedigree and selection history of tea varieties.</title>
        <authorList>
            <person name="Zhang W."/>
        </authorList>
    </citation>
    <scope>NUCLEOTIDE SEQUENCE [LARGE SCALE GENOMIC DNA]</scope>
    <source>
        <strain evidence="9">cv. G240</strain>
        <tissue evidence="8">Leaf</tissue>
    </source>
</reference>
<evidence type="ECO:0000256" key="1">
    <source>
        <dbReference type="ARBA" id="ARBA00004123"/>
    </source>
</evidence>
<reference evidence="9" key="1">
    <citation type="journal article" date="2020" name="Nat. Commun.">
        <title>Genome assembly of wild tea tree DASZ reveals pedigree and selection history of tea varieties.</title>
        <authorList>
            <person name="Zhang W."/>
            <person name="Zhang Y."/>
            <person name="Qiu H."/>
            <person name="Guo Y."/>
            <person name="Wan H."/>
            <person name="Zhang X."/>
            <person name="Scossa F."/>
            <person name="Alseekh S."/>
            <person name="Zhang Q."/>
            <person name="Wang P."/>
            <person name="Xu L."/>
            <person name="Schmidt M.H."/>
            <person name="Jia X."/>
            <person name="Li D."/>
            <person name="Zhu A."/>
            <person name="Guo F."/>
            <person name="Chen W."/>
            <person name="Ni D."/>
            <person name="Usadel B."/>
            <person name="Fernie A.R."/>
            <person name="Wen W."/>
        </authorList>
    </citation>
    <scope>NUCLEOTIDE SEQUENCE [LARGE SCALE GENOMIC DNA]</scope>
    <source>
        <strain evidence="9">cv. G240</strain>
    </source>
</reference>
<dbReference type="PANTHER" id="PTHR33729">
    <property type="entry name" value="METHYL-CPG BINDING DOMAIN CONTAINING PROTEIN, EXPRESSED"/>
    <property type="match status" value="1"/>
</dbReference>
<evidence type="ECO:0000256" key="6">
    <source>
        <dbReference type="SAM" id="MobiDB-lite"/>
    </source>
</evidence>
<feature type="compositionally biased region" description="Basic and acidic residues" evidence="6">
    <location>
        <begin position="182"/>
        <end position="266"/>
    </location>
</feature>
<keyword evidence="3" id="KW-0238">DNA-binding</keyword>
<dbReference type="GO" id="GO:0005634">
    <property type="term" value="C:nucleus"/>
    <property type="evidence" value="ECO:0007669"/>
    <property type="project" value="UniProtKB-SubCell"/>
</dbReference>
<evidence type="ECO:0000256" key="5">
    <source>
        <dbReference type="ARBA" id="ARBA00023242"/>
    </source>
</evidence>
<protein>
    <recommendedName>
        <fullName evidence="7">MBD domain-containing protein</fullName>
    </recommendedName>
</protein>
<dbReference type="PANTHER" id="PTHR33729:SF6">
    <property type="entry name" value="METHYL-CPG-BINDING DOMAIN-CONTAINING PROTEIN 11"/>
    <property type="match status" value="1"/>
</dbReference>
<comment type="caution">
    <text evidence="8">The sequence shown here is derived from an EMBL/GenBank/DDBJ whole genome shotgun (WGS) entry which is preliminary data.</text>
</comment>
<evidence type="ECO:0000313" key="8">
    <source>
        <dbReference type="EMBL" id="KAF5934942.1"/>
    </source>
</evidence>
<dbReference type="InterPro" id="IPR016177">
    <property type="entry name" value="DNA-bd_dom_sf"/>
</dbReference>
<gene>
    <name evidence="8" type="ORF">HYC85_026071</name>
</gene>
<feature type="region of interest" description="Disordered" evidence="6">
    <location>
        <begin position="132"/>
        <end position="381"/>
    </location>
</feature>
<sequence length="381" mass="41736">MKFTLVKCSISSAESLSFEPQKPTNLTPFFDQNNSFPSLTTQRAASHLVAGRPKVLISGFGFGRLKMSSSVAKETQSGAGDEGFSLELPAPPGWTKKFMPKKGGTPKKNEIVFTFPTGEEITNRKQLEQYLKSHPGGPAISKFDWGTGETPRRSARISEKAKTTPPLEIEPPKKRSKKSSASKKDDNKEKEVGPEETEVVKEVDQQDGDKTEKGNAAKEIEKDVVEENQDQKNKDKTHGLEPEEAKLGDDDIKMPDAEECKKDGEAKQGNSKEAQVGKVADGSEVTQNDKGKVEDTDVHEKVEQTSLEAEKPDTAIVEEKCQMQGQEKADQTSNEKEATEKKIEEQNTLMDNEVSKKAEGEVIENGSHVGKAGGSEPQVTM</sequence>
<accession>A0A7J7G2P3</accession>
<keyword evidence="2" id="KW-0805">Transcription regulation</keyword>
<evidence type="ECO:0000256" key="2">
    <source>
        <dbReference type="ARBA" id="ARBA00023015"/>
    </source>
</evidence>
<feature type="compositionally biased region" description="Basic and acidic residues" evidence="6">
    <location>
        <begin position="150"/>
        <end position="162"/>
    </location>
</feature>
<feature type="domain" description="MBD" evidence="7">
    <location>
        <begin position="80"/>
        <end position="150"/>
    </location>
</feature>
<keyword evidence="4" id="KW-0804">Transcription</keyword>
<dbReference type="Pfam" id="PF01429">
    <property type="entry name" value="MBD"/>
    <property type="match status" value="1"/>
</dbReference>
<dbReference type="GO" id="GO:0003677">
    <property type="term" value="F:DNA binding"/>
    <property type="evidence" value="ECO:0007669"/>
    <property type="project" value="UniProtKB-KW"/>
</dbReference>
<dbReference type="InterPro" id="IPR039622">
    <property type="entry name" value="MBD10/11"/>
</dbReference>
<keyword evidence="9" id="KW-1185">Reference proteome</keyword>
<dbReference type="SUPFAM" id="SSF54171">
    <property type="entry name" value="DNA-binding domain"/>
    <property type="match status" value="1"/>
</dbReference>
<proteinExistence type="predicted"/>
<evidence type="ECO:0000256" key="4">
    <source>
        <dbReference type="ARBA" id="ARBA00023163"/>
    </source>
</evidence>
<dbReference type="EMBL" id="JACBKZ010000013">
    <property type="protein sequence ID" value="KAF5934942.1"/>
    <property type="molecule type" value="Genomic_DNA"/>
</dbReference>
<dbReference type="PROSITE" id="PS50982">
    <property type="entry name" value="MBD"/>
    <property type="match status" value="1"/>
</dbReference>
<dbReference type="InterPro" id="IPR001739">
    <property type="entry name" value="Methyl_CpG_DNA-bd"/>
</dbReference>
<name>A0A7J7G2P3_CAMSI</name>
<dbReference type="Gene3D" id="3.30.890.10">
    <property type="entry name" value="Methyl-cpg-binding Protein 2, Chain A"/>
    <property type="match status" value="1"/>
</dbReference>
<evidence type="ECO:0000313" key="9">
    <source>
        <dbReference type="Proteomes" id="UP000593564"/>
    </source>
</evidence>
<feature type="compositionally biased region" description="Basic and acidic residues" evidence="6">
    <location>
        <begin position="287"/>
        <end position="345"/>
    </location>
</feature>
<dbReference type="AlphaFoldDB" id="A0A7J7G2P3"/>